<evidence type="ECO:0000313" key="2">
    <source>
        <dbReference type="EMBL" id="AFM12322.1"/>
    </source>
</evidence>
<dbReference type="RefSeq" id="WP_014802833.1">
    <property type="nucleotide sequence ID" value="NC_018020.1"/>
</dbReference>
<feature type="transmembrane region" description="Helical" evidence="1">
    <location>
        <begin position="149"/>
        <end position="166"/>
    </location>
</feature>
<accession>I4B4W5</accession>
<feature type="transmembrane region" description="Helical" evidence="1">
    <location>
        <begin position="81"/>
        <end position="103"/>
    </location>
</feature>
<feature type="transmembrane region" description="Helical" evidence="1">
    <location>
        <begin position="306"/>
        <end position="328"/>
    </location>
</feature>
<keyword evidence="1" id="KW-0812">Transmembrane</keyword>
<sequence>MKYDSCNIQHFTGFFVDVLAALLQNLQTPMILAFFLGIVATAIRSDLKFSDGMYAGLTIYLLFAIGLKGGYKLSQTTFADLWAPALAAVGLCIAIPIIAFWLLRKFGKFSAINAAAIAAHYGSVSAVTFGEAQAFLDLQKIAYEGYMPGLLAIMEIPAILIALFLVKTQAGSRVTFRTVLHDLFAGKGTVLLLGGLIIGAVSGKKGFEQYAPLFDVPFRGVLILFLLAVGITTGKRLNDLRHAGLFLVIFAILFPVCCAAFALPLAKWAGLSLGGAMVFASLAASASYIAAPTAIRIALPEASPAYYLTAALVITFPFNITIGLPLYLAGAQALFGA</sequence>
<dbReference type="EMBL" id="CP002959">
    <property type="protein sequence ID" value="AFM12322.1"/>
    <property type="molecule type" value="Genomic_DNA"/>
</dbReference>
<feature type="transmembrane region" description="Helical" evidence="1">
    <location>
        <begin position="110"/>
        <end position="129"/>
    </location>
</feature>
<name>I4B4W5_TURPD</name>
<dbReference type="AlphaFoldDB" id="I4B4W5"/>
<dbReference type="InterPro" id="IPR010293">
    <property type="entry name" value="Sbt_1"/>
</dbReference>
<dbReference type="KEGG" id="tpx:Turpa_1674"/>
<evidence type="ECO:0000313" key="3">
    <source>
        <dbReference type="Proteomes" id="UP000006048"/>
    </source>
</evidence>
<gene>
    <name evidence="2" type="ordered locus">Turpa_1674</name>
</gene>
<dbReference type="PANTHER" id="PTHR40400">
    <property type="entry name" value="SLR1512 PROTEIN"/>
    <property type="match status" value="1"/>
</dbReference>
<feature type="transmembrane region" description="Helical" evidence="1">
    <location>
        <begin position="245"/>
        <end position="266"/>
    </location>
</feature>
<dbReference type="PANTHER" id="PTHR40400:SF1">
    <property type="entry name" value="SLR1512 PROTEIN"/>
    <property type="match status" value="1"/>
</dbReference>
<dbReference type="PATRIC" id="fig|869212.3.peg.1668"/>
<protein>
    <recommendedName>
        <fullName evidence="4">Sodium-dependent bicarbonate transporter</fullName>
    </recommendedName>
</protein>
<feature type="transmembrane region" description="Helical" evidence="1">
    <location>
        <begin position="20"/>
        <end position="40"/>
    </location>
</feature>
<evidence type="ECO:0008006" key="4">
    <source>
        <dbReference type="Google" id="ProtNLM"/>
    </source>
</evidence>
<dbReference type="HOGENOM" id="CLU_032027_0_0_12"/>
<feature type="transmembrane region" description="Helical" evidence="1">
    <location>
        <begin position="216"/>
        <end position="233"/>
    </location>
</feature>
<feature type="transmembrane region" description="Helical" evidence="1">
    <location>
        <begin position="52"/>
        <end position="69"/>
    </location>
</feature>
<dbReference type="STRING" id="869212.Turpa_1674"/>
<evidence type="ECO:0000256" key="1">
    <source>
        <dbReference type="SAM" id="Phobius"/>
    </source>
</evidence>
<feature type="transmembrane region" description="Helical" evidence="1">
    <location>
        <begin position="178"/>
        <end position="201"/>
    </location>
</feature>
<proteinExistence type="predicted"/>
<dbReference type="Proteomes" id="UP000006048">
    <property type="component" value="Chromosome"/>
</dbReference>
<dbReference type="Pfam" id="PF05982">
    <property type="entry name" value="Sbt_1"/>
    <property type="match status" value="1"/>
</dbReference>
<feature type="transmembrane region" description="Helical" evidence="1">
    <location>
        <begin position="278"/>
        <end position="299"/>
    </location>
</feature>
<reference evidence="2 3" key="1">
    <citation type="submission" date="2012-06" db="EMBL/GenBank/DDBJ databases">
        <title>The complete chromosome of genome of Turneriella parva DSM 21527.</title>
        <authorList>
            <consortium name="US DOE Joint Genome Institute (JGI-PGF)"/>
            <person name="Lucas S."/>
            <person name="Han J."/>
            <person name="Lapidus A."/>
            <person name="Bruce D."/>
            <person name="Goodwin L."/>
            <person name="Pitluck S."/>
            <person name="Peters L."/>
            <person name="Kyrpides N."/>
            <person name="Mavromatis K."/>
            <person name="Ivanova N."/>
            <person name="Mikhailova N."/>
            <person name="Chertkov O."/>
            <person name="Detter J.C."/>
            <person name="Tapia R."/>
            <person name="Han C."/>
            <person name="Land M."/>
            <person name="Hauser L."/>
            <person name="Markowitz V."/>
            <person name="Cheng J.-F."/>
            <person name="Hugenholtz P."/>
            <person name="Woyke T."/>
            <person name="Wu D."/>
            <person name="Gronow S."/>
            <person name="Wellnitz S."/>
            <person name="Brambilla E."/>
            <person name="Klenk H.-P."/>
            <person name="Eisen J.A."/>
        </authorList>
    </citation>
    <scope>NUCLEOTIDE SEQUENCE [LARGE SCALE GENOMIC DNA]</scope>
    <source>
        <strain evidence="3">ATCC BAA-1111 / DSM 21527 / NCTC 11395 / H</strain>
    </source>
</reference>
<keyword evidence="3" id="KW-1185">Reference proteome</keyword>
<organism evidence="2 3">
    <name type="scientific">Turneriella parva (strain ATCC BAA-1111 / DSM 21527 / NCTC 11395 / H)</name>
    <name type="common">Leptospira parva</name>
    <dbReference type="NCBI Taxonomy" id="869212"/>
    <lineage>
        <taxon>Bacteria</taxon>
        <taxon>Pseudomonadati</taxon>
        <taxon>Spirochaetota</taxon>
        <taxon>Spirochaetia</taxon>
        <taxon>Leptospirales</taxon>
        <taxon>Leptospiraceae</taxon>
        <taxon>Turneriella</taxon>
    </lineage>
</organism>
<keyword evidence="1" id="KW-1133">Transmembrane helix</keyword>
<keyword evidence="1" id="KW-0472">Membrane</keyword>